<dbReference type="SUPFAM" id="SSF53067">
    <property type="entry name" value="Actin-like ATPase domain"/>
    <property type="match status" value="2"/>
</dbReference>
<reference evidence="3 4" key="1">
    <citation type="submission" date="2018-05" db="EMBL/GenBank/DDBJ databases">
        <title>Genomic Encyclopedia of Type Strains, Phase IV (KMG-IV): sequencing the most valuable type-strain genomes for metagenomic binning, comparative biology and taxonomic classification.</title>
        <authorList>
            <person name="Goeker M."/>
        </authorList>
    </citation>
    <scope>NUCLEOTIDE SEQUENCE [LARGE SCALE GENOMIC DNA]</scope>
    <source>
        <strain evidence="3 4">DSM 29661</strain>
    </source>
</reference>
<keyword evidence="1" id="KW-1133">Transmembrane helix</keyword>
<dbReference type="GO" id="GO:0002949">
    <property type="term" value="P:tRNA threonylcarbamoyladenosine modification"/>
    <property type="evidence" value="ECO:0007669"/>
    <property type="project" value="InterPro"/>
</dbReference>
<organism evidence="3 4">
    <name type="scientific">Rivihabitans pingtungensis</name>
    <dbReference type="NCBI Taxonomy" id="1054498"/>
    <lineage>
        <taxon>Bacteria</taxon>
        <taxon>Pseudomonadati</taxon>
        <taxon>Pseudomonadota</taxon>
        <taxon>Betaproteobacteria</taxon>
        <taxon>Neisseriales</taxon>
        <taxon>Aquaspirillaceae</taxon>
        <taxon>Rivihabitans</taxon>
    </lineage>
</organism>
<dbReference type="GO" id="GO:0005829">
    <property type="term" value="C:cytosol"/>
    <property type="evidence" value="ECO:0007669"/>
    <property type="project" value="TreeGrafter"/>
</dbReference>
<dbReference type="Proteomes" id="UP000247555">
    <property type="component" value="Unassembled WGS sequence"/>
</dbReference>
<dbReference type="InterPro" id="IPR043129">
    <property type="entry name" value="ATPase_NBD"/>
</dbReference>
<proteinExistence type="predicted"/>
<dbReference type="CDD" id="cd24032">
    <property type="entry name" value="ASKHA_NBD_TsaB"/>
    <property type="match status" value="1"/>
</dbReference>
<comment type="caution">
    <text evidence="3">The sequence shown here is derived from an EMBL/GenBank/DDBJ whole genome shotgun (WGS) entry which is preliminary data.</text>
</comment>
<feature type="transmembrane region" description="Helical" evidence="1">
    <location>
        <begin position="6"/>
        <end position="29"/>
    </location>
</feature>
<evidence type="ECO:0000256" key="1">
    <source>
        <dbReference type="SAM" id="Phobius"/>
    </source>
</evidence>
<dbReference type="PANTHER" id="PTHR11735:SF11">
    <property type="entry name" value="TRNA THREONYLCARBAMOYLADENOSINE BIOSYNTHESIS PROTEIN TSAB"/>
    <property type="match status" value="1"/>
</dbReference>
<keyword evidence="1" id="KW-0472">Membrane</keyword>
<evidence type="ECO:0000313" key="4">
    <source>
        <dbReference type="Proteomes" id="UP000247555"/>
    </source>
</evidence>
<sequence>MSGRTALVWPAMMWAFVLTPFAMNTLVALDTSTEFLSLAVAVGDSVRSVHQHVGQQHAELTLPTLSRLLQEQGIGLDAVDAIAFGNGPGAFTGLRIGCGLAQGLALAHEMPLIPVSTLAVLAASVSASRVLACLDARMGQVYWAAYVDGVEVCPPGLFTPEDVPLPDGEGWLLAGSGAAAHEAALRARLGAALAAVDGQASPRAEALISLARGGRWPACPPDAAELCYVRDKVALKTHERLAAA</sequence>
<dbReference type="InterPro" id="IPR000905">
    <property type="entry name" value="Gcp-like_dom"/>
</dbReference>
<dbReference type="AlphaFoldDB" id="A0A318L070"/>
<dbReference type="EMBL" id="QJKI01000002">
    <property type="protein sequence ID" value="PXX81345.1"/>
    <property type="molecule type" value="Genomic_DNA"/>
</dbReference>
<keyword evidence="4" id="KW-1185">Reference proteome</keyword>
<dbReference type="NCBIfam" id="TIGR03725">
    <property type="entry name" value="T6A_YeaZ"/>
    <property type="match status" value="1"/>
</dbReference>
<evidence type="ECO:0000259" key="2">
    <source>
        <dbReference type="Pfam" id="PF00814"/>
    </source>
</evidence>
<accession>A0A318L070</accession>
<gene>
    <name evidence="3" type="ORF">DFR34_102185</name>
</gene>
<keyword evidence="1" id="KW-0812">Transmembrane</keyword>
<protein>
    <submittedName>
        <fullName evidence="3">tRNA threonylcarbamoyladenosine biosynthesis protein TsaB</fullName>
    </submittedName>
</protein>
<dbReference type="PANTHER" id="PTHR11735">
    <property type="entry name" value="TRNA N6-ADENOSINE THREONYLCARBAMOYLTRANSFERASE"/>
    <property type="match status" value="1"/>
</dbReference>
<name>A0A318L070_9NEIS</name>
<dbReference type="Pfam" id="PF00814">
    <property type="entry name" value="TsaD"/>
    <property type="match status" value="1"/>
</dbReference>
<evidence type="ECO:0000313" key="3">
    <source>
        <dbReference type="EMBL" id="PXX81345.1"/>
    </source>
</evidence>
<dbReference type="Gene3D" id="3.30.420.40">
    <property type="match status" value="2"/>
</dbReference>
<dbReference type="InterPro" id="IPR022496">
    <property type="entry name" value="T6A_TsaB"/>
</dbReference>
<feature type="domain" description="Gcp-like" evidence="2">
    <location>
        <begin position="53"/>
        <end position="147"/>
    </location>
</feature>